<dbReference type="RefSeq" id="XP_050501627.1">
    <property type="nucleotide sequence ID" value="XM_050645670.1"/>
</dbReference>
<evidence type="ECO:0000313" key="4">
    <source>
        <dbReference type="EnsemblMetazoa" id="XP_050501627.1"/>
    </source>
</evidence>
<reference evidence="4" key="1">
    <citation type="submission" date="2025-05" db="UniProtKB">
        <authorList>
            <consortium name="EnsemblMetazoa"/>
        </authorList>
    </citation>
    <scope>IDENTIFICATION</scope>
</reference>
<keyword evidence="2" id="KW-0812">Transmembrane</keyword>
<evidence type="ECO:0000313" key="5">
    <source>
        <dbReference type="Proteomes" id="UP001652700"/>
    </source>
</evidence>
<dbReference type="SUPFAM" id="SSF46689">
    <property type="entry name" value="Homeodomain-like"/>
    <property type="match status" value="1"/>
</dbReference>
<dbReference type="InterPro" id="IPR007889">
    <property type="entry name" value="HTH_Psq"/>
</dbReference>
<dbReference type="InterPro" id="IPR009057">
    <property type="entry name" value="Homeodomain-like_sf"/>
</dbReference>
<feature type="domain" description="HTH psq-type" evidence="3">
    <location>
        <begin position="10"/>
        <end position="50"/>
    </location>
</feature>
<keyword evidence="2" id="KW-0472">Membrane</keyword>
<proteinExistence type="predicted"/>
<sequence length="100" mass="11019">MPRKRAPWSKEDLRSALQAIADGMSIKGAAKSYNIPRSTLGLHHRTQNPVKKLGRSPVLSAAQENDLVEKIHRLAEKSVLLLIAVLQCVILTWVATIGEL</sequence>
<organism evidence="4 5">
    <name type="scientific">Diabrotica virgifera virgifera</name>
    <name type="common">western corn rootworm</name>
    <dbReference type="NCBI Taxonomy" id="50390"/>
    <lineage>
        <taxon>Eukaryota</taxon>
        <taxon>Metazoa</taxon>
        <taxon>Ecdysozoa</taxon>
        <taxon>Arthropoda</taxon>
        <taxon>Hexapoda</taxon>
        <taxon>Insecta</taxon>
        <taxon>Pterygota</taxon>
        <taxon>Neoptera</taxon>
        <taxon>Endopterygota</taxon>
        <taxon>Coleoptera</taxon>
        <taxon>Polyphaga</taxon>
        <taxon>Cucujiformia</taxon>
        <taxon>Chrysomeloidea</taxon>
        <taxon>Chrysomelidae</taxon>
        <taxon>Galerucinae</taxon>
        <taxon>Diabroticina</taxon>
        <taxon>Diabroticites</taxon>
        <taxon>Diabrotica</taxon>
    </lineage>
</organism>
<dbReference type="EnsemblMetazoa" id="XM_050645670.1">
    <property type="protein sequence ID" value="XP_050501627.1"/>
    <property type="gene ID" value="LOC126881406"/>
</dbReference>
<evidence type="ECO:0000256" key="1">
    <source>
        <dbReference type="ARBA" id="ARBA00004123"/>
    </source>
</evidence>
<dbReference type="Pfam" id="PF05225">
    <property type="entry name" value="HTH_psq"/>
    <property type="match status" value="1"/>
</dbReference>
<dbReference type="GeneID" id="126881406"/>
<protein>
    <recommendedName>
        <fullName evidence="3">HTH psq-type domain-containing protein</fullName>
    </recommendedName>
</protein>
<name>A0ABM5JUL2_DIAVI</name>
<dbReference type="Proteomes" id="UP001652700">
    <property type="component" value="Unplaced"/>
</dbReference>
<accession>A0ABM5JUL2</accession>
<evidence type="ECO:0000259" key="3">
    <source>
        <dbReference type="Pfam" id="PF05225"/>
    </source>
</evidence>
<dbReference type="Gene3D" id="1.10.10.60">
    <property type="entry name" value="Homeodomain-like"/>
    <property type="match status" value="1"/>
</dbReference>
<evidence type="ECO:0000256" key="2">
    <source>
        <dbReference type="SAM" id="Phobius"/>
    </source>
</evidence>
<keyword evidence="5" id="KW-1185">Reference proteome</keyword>
<comment type="subcellular location">
    <subcellularLocation>
        <location evidence="1">Nucleus</location>
    </subcellularLocation>
</comment>
<keyword evidence="2" id="KW-1133">Transmembrane helix</keyword>
<feature type="transmembrane region" description="Helical" evidence="2">
    <location>
        <begin position="79"/>
        <end position="98"/>
    </location>
</feature>